<dbReference type="Gene3D" id="2.40.50.140">
    <property type="entry name" value="Nucleic acid-binding proteins"/>
    <property type="match status" value="1"/>
</dbReference>
<dbReference type="InterPro" id="IPR000977">
    <property type="entry name" value="DNA_ligase_ATP-dep"/>
</dbReference>
<evidence type="ECO:0000313" key="12">
    <source>
        <dbReference type="Proteomes" id="UP000249619"/>
    </source>
</evidence>
<dbReference type="InterPro" id="IPR016059">
    <property type="entry name" value="DNA_ligase_ATP-dep_CS"/>
</dbReference>
<dbReference type="Gene3D" id="3.30.470.30">
    <property type="entry name" value="DNA ligase/mRNA capping enzyme"/>
    <property type="match status" value="1"/>
</dbReference>
<dbReference type="SUPFAM" id="SSF56091">
    <property type="entry name" value="DNA ligase/mRNA capping enzyme, catalytic domain"/>
    <property type="match status" value="1"/>
</dbReference>
<dbReference type="CDD" id="cd07969">
    <property type="entry name" value="OBF_DNA_ligase_I"/>
    <property type="match status" value="1"/>
</dbReference>
<feature type="region of interest" description="Disordered" evidence="9">
    <location>
        <begin position="161"/>
        <end position="240"/>
    </location>
</feature>
<dbReference type="Gene3D" id="1.10.3260.10">
    <property type="entry name" value="DNA ligase, ATP-dependent, N-terminal domain"/>
    <property type="match status" value="1"/>
</dbReference>
<reference evidence="12" key="1">
    <citation type="submission" date="2018-05" db="EMBL/GenBank/DDBJ databases">
        <title>Draft genome sequence of Stemphylium lycopersici strain CIDEFI 213.</title>
        <authorList>
            <person name="Medina R."/>
            <person name="Franco M.E.E."/>
            <person name="Lucentini C.G."/>
            <person name="Saparrat M.C.N."/>
            <person name="Balatti P.A."/>
        </authorList>
    </citation>
    <scope>NUCLEOTIDE SEQUENCE [LARGE SCALE GENOMIC DNA]</scope>
    <source>
        <strain evidence="12">CIDEFI 213</strain>
    </source>
</reference>
<dbReference type="GO" id="GO:0005524">
    <property type="term" value="F:ATP binding"/>
    <property type="evidence" value="ECO:0007669"/>
    <property type="project" value="UniProtKB-KW"/>
</dbReference>
<dbReference type="GO" id="GO:0006281">
    <property type="term" value="P:DNA repair"/>
    <property type="evidence" value="ECO:0007669"/>
    <property type="project" value="UniProtKB-KW"/>
</dbReference>
<proteinExistence type="inferred from homology"/>
<evidence type="ECO:0000256" key="7">
    <source>
        <dbReference type="RuleBase" id="RU000617"/>
    </source>
</evidence>
<dbReference type="GO" id="GO:0003677">
    <property type="term" value="F:DNA binding"/>
    <property type="evidence" value="ECO:0007669"/>
    <property type="project" value="InterPro"/>
</dbReference>
<dbReference type="PROSITE" id="PS50160">
    <property type="entry name" value="DNA_LIGASE_A3"/>
    <property type="match status" value="1"/>
</dbReference>
<keyword evidence="5 7" id="KW-0067">ATP-binding</keyword>
<dbReference type="GO" id="GO:0006310">
    <property type="term" value="P:DNA recombination"/>
    <property type="evidence" value="ECO:0007669"/>
    <property type="project" value="UniProtKB-KW"/>
</dbReference>
<sequence>MPVPMSNADEVMDPNELAFQTASVDITGTSWLESSILVEKVKALKEICLGNCRLLYGSERFKFYDIVICEDEDTKEFGAILTCNQNNHTKLLRTETSDSPVKAVRILVDRLQKDTAKLFLKYTVGSQLEGQQGSTDKDTGIYALWDSVLDKRICGHDDDTAGLVRSWSDAPGGARRPPPRGPRYDVADGPSKRRKKNDGSGQPVRGLEHFFAKQAAKAAPKDAPTSITTGGTGVEPDAEGLTDEQLARKLQEQWDKEDRERELGAQPVSSNELYEEPRNSAPTEATKDLPVHAKEPRSPEHETVEQKTKVVNKPQKNTLSLQSTASEEDVITANIPFDQSPLEFDPTEYIPDLQKHWVTDGGHATYALLTRCFILVNSTTSRIKIVDTLVNLLRTIIESDPGSLLPAVWLATNAISPPYIDLELGLGGSAISKALKKVCGLDNASLKALSSKHGDAGDVAFEAKKKQSFTLRKPKPLTIKSVFDSLVKIANSKGNGSVENKQRIVERLVQDARGAEESRYIVRTLVQHLRIGAVKTTMLIALSRAFMLSKPPGADFDIRDRKDMAKLKKEELAEIYSRNEETVKACFARRPNYNDLIPVLLEIGVCDELLVRCGLALHIPLRPMLGSITRDMGEMLTKLQGRDFACEYKYDGQRAQVHCDDKGKVTIFSRHLEVMTDKYPDLVALVPKIRGEGVSSFILEGEVVAVDRESGDLKTFQTLANRARKDVVIGAVTIDVCLFSFDLMYLNGEELLNRPFRERRSLLKSLFVEIPHHFTWVKSLDATSADVEAVQSFFQSALEIKCEGIMVKILDNLPNPDLFADGNDETGLEKTPSLPPTPKKKKPTKSKAKAKPTDAEKDEPQAKPPGRRKALLSTYEPDKRLDSWLKVKKDYSTTSETLDLIPIAAFHGSGRKAAWWSPILLAIRNAETGQLEAVTKCMSGFTDAFYKANRAKYNPDDEDCTAVLDAKPHYVEYNGGAGTPAVWFEPQEVWEVAFADLTLSPTYTAAIGLVSEERGLSTRFPRFLRVREDKGIEEATEAAELAALYRKQEAKAPLKKDEGIKDEEDENEG</sequence>
<dbReference type="InterPro" id="IPR036599">
    <property type="entry name" value="DNA_ligase_N_sf"/>
</dbReference>
<comment type="similarity">
    <text evidence="1 8">Belongs to the ATP-dependent DNA ligase family.</text>
</comment>
<protein>
    <recommendedName>
        <fullName evidence="7">DNA ligase</fullName>
        <ecNumber evidence="7">6.5.1.1</ecNumber>
    </recommendedName>
</protein>
<dbReference type="GO" id="GO:0003910">
    <property type="term" value="F:DNA ligase (ATP) activity"/>
    <property type="evidence" value="ECO:0007669"/>
    <property type="project" value="UniProtKB-EC"/>
</dbReference>
<evidence type="ECO:0000256" key="8">
    <source>
        <dbReference type="RuleBase" id="RU004196"/>
    </source>
</evidence>
<evidence type="ECO:0000256" key="4">
    <source>
        <dbReference type="ARBA" id="ARBA00022741"/>
    </source>
</evidence>
<keyword evidence="7" id="KW-0227">DNA damage</keyword>
<accession>A0A364N6D9</accession>
<dbReference type="FunFam" id="1.10.3260.10:FF:000004">
    <property type="entry name" value="DNA ligase"/>
    <property type="match status" value="1"/>
</dbReference>
<evidence type="ECO:0000256" key="5">
    <source>
        <dbReference type="ARBA" id="ARBA00022840"/>
    </source>
</evidence>
<feature type="compositionally biased region" description="Basic and acidic residues" evidence="9">
    <location>
        <begin position="253"/>
        <end position="263"/>
    </location>
</feature>
<evidence type="ECO:0000256" key="2">
    <source>
        <dbReference type="ARBA" id="ARBA00022598"/>
    </source>
</evidence>
<dbReference type="EC" id="6.5.1.1" evidence="7"/>
<evidence type="ECO:0000256" key="3">
    <source>
        <dbReference type="ARBA" id="ARBA00022705"/>
    </source>
</evidence>
<keyword evidence="12" id="KW-1185">Reference proteome</keyword>
<feature type="compositionally biased region" description="Polar residues" evidence="9">
    <location>
        <begin position="314"/>
        <end position="325"/>
    </location>
</feature>
<keyword evidence="7" id="KW-0234">DNA repair</keyword>
<dbReference type="InterPro" id="IPR012310">
    <property type="entry name" value="DNA_ligase_ATP-dep_cent"/>
</dbReference>
<dbReference type="FunFam" id="2.40.50.140:FF:000062">
    <property type="entry name" value="DNA ligase"/>
    <property type="match status" value="1"/>
</dbReference>
<dbReference type="Proteomes" id="UP000249619">
    <property type="component" value="Unassembled WGS sequence"/>
</dbReference>
<dbReference type="PANTHER" id="PTHR45674">
    <property type="entry name" value="DNA LIGASE 1/3 FAMILY MEMBER"/>
    <property type="match status" value="1"/>
</dbReference>
<dbReference type="InterPro" id="IPR050191">
    <property type="entry name" value="ATP-dep_DNA_ligase"/>
</dbReference>
<dbReference type="PROSITE" id="PS00697">
    <property type="entry name" value="DNA_LIGASE_A1"/>
    <property type="match status" value="1"/>
</dbReference>
<keyword evidence="7" id="KW-0233">DNA recombination</keyword>
<evidence type="ECO:0000313" key="11">
    <source>
        <dbReference type="EMBL" id="RAR12797.1"/>
    </source>
</evidence>
<evidence type="ECO:0000256" key="9">
    <source>
        <dbReference type="SAM" id="MobiDB-lite"/>
    </source>
</evidence>
<comment type="caution">
    <text evidence="11">The sequence shown here is derived from an EMBL/GenBank/DDBJ whole genome shotgun (WGS) entry which is preliminary data.</text>
</comment>
<dbReference type="InterPro" id="IPR012340">
    <property type="entry name" value="NA-bd_OB-fold"/>
</dbReference>
<feature type="compositionally biased region" description="Acidic residues" evidence="9">
    <location>
        <begin position="1060"/>
        <end position="1069"/>
    </location>
</feature>
<dbReference type="FunFam" id="3.30.470.30:FF:000018">
    <property type="entry name" value="DNA ligase"/>
    <property type="match status" value="1"/>
</dbReference>
<name>A0A364N6D9_STELY</name>
<dbReference type="Pfam" id="PF01068">
    <property type="entry name" value="DNA_ligase_A_M"/>
    <property type="match status" value="1"/>
</dbReference>
<dbReference type="InterPro" id="IPR012308">
    <property type="entry name" value="DNA_ligase_ATP-dep_N"/>
</dbReference>
<keyword evidence="3" id="KW-0235">DNA replication</keyword>
<feature type="region of interest" description="Disordered" evidence="9">
    <location>
        <begin position="1050"/>
        <end position="1069"/>
    </location>
</feature>
<evidence type="ECO:0000259" key="10">
    <source>
        <dbReference type="PROSITE" id="PS50160"/>
    </source>
</evidence>
<dbReference type="STRING" id="183478.A0A364N6D9"/>
<dbReference type="GO" id="GO:0005634">
    <property type="term" value="C:nucleus"/>
    <property type="evidence" value="ECO:0007669"/>
    <property type="project" value="TreeGrafter"/>
</dbReference>
<dbReference type="Pfam" id="PF04675">
    <property type="entry name" value="DNA_ligase_A_N"/>
    <property type="match status" value="1"/>
</dbReference>
<dbReference type="Pfam" id="PF04679">
    <property type="entry name" value="DNA_ligase_A_C"/>
    <property type="match status" value="1"/>
</dbReference>
<dbReference type="GO" id="GO:0006273">
    <property type="term" value="P:lagging strand elongation"/>
    <property type="evidence" value="ECO:0007669"/>
    <property type="project" value="TreeGrafter"/>
</dbReference>
<feature type="compositionally biased region" description="Basic and acidic residues" evidence="9">
    <location>
        <begin position="285"/>
        <end position="308"/>
    </location>
</feature>
<dbReference type="CDD" id="cd07900">
    <property type="entry name" value="Adenylation_DNA_ligase_I_Euk"/>
    <property type="match status" value="1"/>
</dbReference>
<keyword evidence="4 7" id="KW-0547">Nucleotide-binding</keyword>
<dbReference type="AlphaFoldDB" id="A0A364N6D9"/>
<dbReference type="SUPFAM" id="SSF50249">
    <property type="entry name" value="Nucleic acid-binding proteins"/>
    <property type="match status" value="1"/>
</dbReference>
<feature type="region of interest" description="Disordered" evidence="9">
    <location>
        <begin position="820"/>
        <end position="873"/>
    </location>
</feature>
<feature type="compositionally biased region" description="Low complexity" evidence="9">
    <location>
        <begin position="212"/>
        <end position="224"/>
    </location>
</feature>
<dbReference type="PANTHER" id="PTHR45674:SF9">
    <property type="entry name" value="DNA LIGASE 3"/>
    <property type="match status" value="1"/>
</dbReference>
<dbReference type="InterPro" id="IPR012309">
    <property type="entry name" value="DNA_ligase_ATP-dep_C"/>
</dbReference>
<feature type="domain" description="ATP-dependent DNA ligase family profile" evidence="10">
    <location>
        <begin position="729"/>
        <end position="925"/>
    </location>
</feature>
<feature type="compositionally biased region" description="Basic and acidic residues" evidence="9">
    <location>
        <begin position="1050"/>
        <end position="1059"/>
    </location>
</feature>
<organism evidence="11 12">
    <name type="scientific">Stemphylium lycopersici</name>
    <name type="common">Tomato gray leaf spot disease fungus</name>
    <name type="synonym">Thyrospora lycopersici</name>
    <dbReference type="NCBI Taxonomy" id="183478"/>
    <lineage>
        <taxon>Eukaryota</taxon>
        <taxon>Fungi</taxon>
        <taxon>Dikarya</taxon>
        <taxon>Ascomycota</taxon>
        <taxon>Pezizomycotina</taxon>
        <taxon>Dothideomycetes</taxon>
        <taxon>Pleosporomycetidae</taxon>
        <taxon>Pleosporales</taxon>
        <taxon>Pleosporineae</taxon>
        <taxon>Pleosporaceae</taxon>
        <taxon>Stemphylium</taxon>
    </lineage>
</organism>
<feature type="compositionally biased region" description="Basic and acidic residues" evidence="9">
    <location>
        <begin position="851"/>
        <end position="861"/>
    </location>
</feature>
<comment type="catalytic activity">
    <reaction evidence="6 7">
        <text>ATP + (deoxyribonucleotide)n-3'-hydroxyl + 5'-phospho-(deoxyribonucleotide)m = (deoxyribonucleotide)n+m + AMP + diphosphate.</text>
        <dbReference type="EC" id="6.5.1.1"/>
    </reaction>
</comment>
<feature type="region of interest" description="Disordered" evidence="9">
    <location>
        <begin position="253"/>
        <end position="325"/>
    </location>
</feature>
<feature type="compositionally biased region" description="Basic residues" evidence="9">
    <location>
        <begin position="838"/>
        <end position="850"/>
    </location>
</feature>
<dbReference type="EMBL" id="QGDH01000045">
    <property type="protein sequence ID" value="RAR12797.1"/>
    <property type="molecule type" value="Genomic_DNA"/>
</dbReference>
<keyword evidence="2 7" id="KW-0436">Ligase</keyword>
<evidence type="ECO:0000256" key="6">
    <source>
        <dbReference type="ARBA" id="ARBA00034003"/>
    </source>
</evidence>
<dbReference type="SUPFAM" id="SSF117018">
    <property type="entry name" value="ATP-dependent DNA ligase DNA-binding domain"/>
    <property type="match status" value="1"/>
</dbReference>
<evidence type="ECO:0000256" key="1">
    <source>
        <dbReference type="ARBA" id="ARBA00007572"/>
    </source>
</evidence>
<gene>
    <name evidence="11" type="ORF">DDE83_003832</name>
</gene>
<dbReference type="NCBIfam" id="TIGR00574">
    <property type="entry name" value="dnl1"/>
    <property type="match status" value="1"/>
</dbReference>
<dbReference type="GO" id="GO:0071897">
    <property type="term" value="P:DNA biosynthetic process"/>
    <property type="evidence" value="ECO:0007669"/>
    <property type="project" value="InterPro"/>
</dbReference>